<dbReference type="AlphaFoldDB" id="A0A0L6TV82"/>
<reference evidence="2" key="1">
    <citation type="submission" date="2015-07" db="EMBL/GenBank/DDBJ databases">
        <title>Draft genome sequence of Acetobacterium bakii DSM 8293, a potential psychrophilic chemical producer through syngas fermentation.</title>
        <authorList>
            <person name="Song Y."/>
            <person name="Hwang S."/>
            <person name="Cho B.-K."/>
        </authorList>
    </citation>
    <scope>NUCLEOTIDE SEQUENCE [LARGE SCALE GENOMIC DNA]</scope>
    <source>
        <strain evidence="2">DSM 8239</strain>
    </source>
</reference>
<sequence>MARKTIEKFKKQPETDGVEILEMELISYNYPKGGVGICPECGGKMNGIALDWECEACQLKLIGPLF</sequence>
<comment type="caution">
    <text evidence="1">The sequence shown here is derived from an EMBL/GenBank/DDBJ whole genome shotgun (WGS) entry which is preliminary data.</text>
</comment>
<dbReference type="OrthoDB" id="1778767at2"/>
<gene>
    <name evidence="1" type="ORF">AKG39_19060</name>
</gene>
<accession>A0A0L6TV82</accession>
<organism evidence="1 2">
    <name type="scientific">Acetobacterium bakii</name>
    <dbReference type="NCBI Taxonomy" id="52689"/>
    <lineage>
        <taxon>Bacteria</taxon>
        <taxon>Bacillati</taxon>
        <taxon>Bacillota</taxon>
        <taxon>Clostridia</taxon>
        <taxon>Eubacteriales</taxon>
        <taxon>Eubacteriaceae</taxon>
        <taxon>Acetobacterium</taxon>
    </lineage>
</organism>
<evidence type="ECO:0000313" key="2">
    <source>
        <dbReference type="Proteomes" id="UP000036873"/>
    </source>
</evidence>
<keyword evidence="2" id="KW-1185">Reference proteome</keyword>
<name>A0A0L6TV82_9FIRM</name>
<dbReference type="EMBL" id="LGYO01000080">
    <property type="protein sequence ID" value="KNZ40181.1"/>
    <property type="molecule type" value="Genomic_DNA"/>
</dbReference>
<dbReference type="Proteomes" id="UP000036873">
    <property type="component" value="Unassembled WGS sequence"/>
</dbReference>
<dbReference type="RefSeq" id="WP_050741993.1">
    <property type="nucleotide sequence ID" value="NZ_LGYO01000080.1"/>
</dbReference>
<evidence type="ECO:0000313" key="1">
    <source>
        <dbReference type="EMBL" id="KNZ40181.1"/>
    </source>
</evidence>
<proteinExistence type="predicted"/>
<protein>
    <submittedName>
        <fullName evidence="1">Uncharacterized protein</fullName>
    </submittedName>
</protein>
<dbReference type="STRING" id="52689.AKG39_19060"/>